<keyword evidence="1" id="KW-0472">Membrane</keyword>
<gene>
    <name evidence="2" type="ORF">MUN76_00150</name>
</gene>
<keyword evidence="1" id="KW-1133">Transmembrane helix</keyword>
<keyword evidence="1" id="KW-0812">Transmembrane</keyword>
<organism evidence="2 3">
    <name type="scientific">Leucobacter rhizosphaerae</name>
    <dbReference type="NCBI Taxonomy" id="2932245"/>
    <lineage>
        <taxon>Bacteria</taxon>
        <taxon>Bacillati</taxon>
        <taxon>Actinomycetota</taxon>
        <taxon>Actinomycetes</taxon>
        <taxon>Micrococcales</taxon>
        <taxon>Microbacteriaceae</taxon>
        <taxon>Leucobacter</taxon>
    </lineage>
</organism>
<feature type="transmembrane region" description="Helical" evidence="1">
    <location>
        <begin position="67"/>
        <end position="88"/>
    </location>
</feature>
<feature type="transmembrane region" description="Helical" evidence="1">
    <location>
        <begin position="33"/>
        <end position="55"/>
    </location>
</feature>
<dbReference type="RefSeq" id="WP_244686068.1">
    <property type="nucleotide sequence ID" value="NZ_CP095043.1"/>
</dbReference>
<dbReference type="EMBL" id="CP095043">
    <property type="protein sequence ID" value="UOQ60437.1"/>
    <property type="molecule type" value="Genomic_DNA"/>
</dbReference>
<reference evidence="2 3" key="1">
    <citation type="submission" date="2022-04" db="EMBL/GenBank/DDBJ databases">
        <title>Leucobacter sp. isolated from rhizosphere of onion.</title>
        <authorList>
            <person name="Won M."/>
            <person name="Lee C.-M."/>
            <person name="Woen H.-Y."/>
            <person name="Kwon S.-W."/>
        </authorList>
    </citation>
    <scope>NUCLEOTIDE SEQUENCE [LARGE SCALE GENOMIC DNA]</scope>
    <source>
        <strain evidence="2 3">H25R-14</strain>
    </source>
</reference>
<dbReference type="Proteomes" id="UP000831775">
    <property type="component" value="Chromosome"/>
</dbReference>
<evidence type="ECO:0000313" key="2">
    <source>
        <dbReference type="EMBL" id="UOQ60437.1"/>
    </source>
</evidence>
<sequence length="98" mass="10350">MLGLVALALLALDTLFAAFTPFLYRTATDNFAAVSASITVVHLLLLLAALGLAIAGVIQRGADRFRWAAVGSLVAGGFGLVGMLLNLFTGWVSSFMYW</sequence>
<keyword evidence="3" id="KW-1185">Reference proteome</keyword>
<evidence type="ECO:0000256" key="1">
    <source>
        <dbReference type="SAM" id="Phobius"/>
    </source>
</evidence>
<name>A0ABY4FVZ7_9MICO</name>
<proteinExistence type="predicted"/>
<evidence type="ECO:0000313" key="3">
    <source>
        <dbReference type="Proteomes" id="UP000831775"/>
    </source>
</evidence>
<protein>
    <submittedName>
        <fullName evidence="2">Uncharacterized protein</fullName>
    </submittedName>
</protein>
<accession>A0ABY4FVZ7</accession>